<evidence type="ECO:0000313" key="9">
    <source>
        <dbReference type="Proteomes" id="UP001178507"/>
    </source>
</evidence>
<evidence type="ECO:0000256" key="3">
    <source>
        <dbReference type="ARBA" id="ARBA00022448"/>
    </source>
</evidence>
<evidence type="ECO:0000256" key="1">
    <source>
        <dbReference type="ARBA" id="ARBA00004127"/>
    </source>
</evidence>
<name>A0AA36I6L9_9DINO</name>
<evidence type="ECO:0000256" key="7">
    <source>
        <dbReference type="SAM" id="Phobius"/>
    </source>
</evidence>
<keyword evidence="6 7" id="KW-0472">Membrane</keyword>
<keyword evidence="3" id="KW-0813">Transport</keyword>
<keyword evidence="9" id="KW-1185">Reference proteome</keyword>
<sequence length="320" mass="34456">MALSTHHTRDRPDLQLPRQLEGQLLDSMPQRRCSFPVASAWSQSRSCQVARPGRGAGACFSSDMTTSPTKMKSHGKTHKPSMLEFMGLAGNFSHLNLKDPFHVKKRGSTYQTEVRAGVTTFLAMAYILPVNSGMLSLVIPNMRQQLVCATALASFLGCWFMGILSNYPFMLAPGMGTNAFFTFSVCMGMGLSYEEAFAAVFCAGLIFMALSITGLRTLMIRLFPEGIKESIGAGVGLFLCFIAFQSSEGMGISVADKATLVTLNSLGSSNYDSAKLWLSLAVLILTATLFAAKVPGAPLVGIIFGTVVTWIEGWSRGVEG</sequence>
<dbReference type="Pfam" id="PF00860">
    <property type="entry name" value="Xan_ur_permease"/>
    <property type="match status" value="1"/>
</dbReference>
<feature type="transmembrane region" description="Helical" evidence="7">
    <location>
        <begin position="197"/>
        <end position="219"/>
    </location>
</feature>
<evidence type="ECO:0000313" key="8">
    <source>
        <dbReference type="EMBL" id="CAJ1381158.1"/>
    </source>
</evidence>
<feature type="non-terminal residue" evidence="8">
    <location>
        <position position="1"/>
    </location>
</feature>
<keyword evidence="4 7" id="KW-0812">Transmembrane</keyword>
<dbReference type="Proteomes" id="UP001178507">
    <property type="component" value="Unassembled WGS sequence"/>
</dbReference>
<evidence type="ECO:0000256" key="6">
    <source>
        <dbReference type="ARBA" id="ARBA00023136"/>
    </source>
</evidence>
<dbReference type="PANTHER" id="PTHR43337">
    <property type="entry name" value="XANTHINE/URACIL PERMEASE C887.17-RELATED"/>
    <property type="match status" value="1"/>
</dbReference>
<keyword evidence="5 7" id="KW-1133">Transmembrane helix</keyword>
<feature type="transmembrane region" description="Helical" evidence="7">
    <location>
        <begin position="231"/>
        <end position="254"/>
    </location>
</feature>
<dbReference type="InterPro" id="IPR006043">
    <property type="entry name" value="NCS2"/>
</dbReference>
<dbReference type="PANTHER" id="PTHR43337:SF1">
    <property type="entry name" value="XANTHINE_URACIL PERMEASE C887.17-RELATED"/>
    <property type="match status" value="1"/>
</dbReference>
<protein>
    <submittedName>
        <fullName evidence="8">Uncharacterized protein</fullName>
    </submittedName>
</protein>
<dbReference type="InterPro" id="IPR045018">
    <property type="entry name" value="Azg-like"/>
</dbReference>
<comment type="similarity">
    <text evidence="2">Belongs to the nucleobase:cation symporter-2 (NCS2) (TC 2.A.40) family. Azg-like subfamily.</text>
</comment>
<dbReference type="EMBL" id="CAUJNA010000782">
    <property type="protein sequence ID" value="CAJ1381158.1"/>
    <property type="molecule type" value="Genomic_DNA"/>
</dbReference>
<comment type="subcellular location">
    <subcellularLocation>
        <location evidence="1">Endomembrane system</location>
        <topology evidence="1">Multi-pass membrane protein</topology>
    </subcellularLocation>
</comment>
<gene>
    <name evidence="8" type="ORF">EVOR1521_LOCUS8934</name>
</gene>
<dbReference type="GO" id="GO:0012505">
    <property type="term" value="C:endomembrane system"/>
    <property type="evidence" value="ECO:0007669"/>
    <property type="project" value="UniProtKB-SubCell"/>
</dbReference>
<dbReference type="GO" id="GO:0005886">
    <property type="term" value="C:plasma membrane"/>
    <property type="evidence" value="ECO:0007669"/>
    <property type="project" value="TreeGrafter"/>
</dbReference>
<organism evidence="8 9">
    <name type="scientific">Effrenium voratum</name>
    <dbReference type="NCBI Taxonomy" id="2562239"/>
    <lineage>
        <taxon>Eukaryota</taxon>
        <taxon>Sar</taxon>
        <taxon>Alveolata</taxon>
        <taxon>Dinophyceae</taxon>
        <taxon>Suessiales</taxon>
        <taxon>Symbiodiniaceae</taxon>
        <taxon>Effrenium</taxon>
    </lineage>
</organism>
<evidence type="ECO:0000256" key="2">
    <source>
        <dbReference type="ARBA" id="ARBA00005697"/>
    </source>
</evidence>
<reference evidence="8" key="1">
    <citation type="submission" date="2023-08" db="EMBL/GenBank/DDBJ databases">
        <authorList>
            <person name="Chen Y."/>
            <person name="Shah S."/>
            <person name="Dougan E. K."/>
            <person name="Thang M."/>
            <person name="Chan C."/>
        </authorList>
    </citation>
    <scope>NUCLEOTIDE SEQUENCE</scope>
</reference>
<feature type="transmembrane region" description="Helical" evidence="7">
    <location>
        <begin position="274"/>
        <end position="292"/>
    </location>
</feature>
<feature type="transmembrane region" description="Helical" evidence="7">
    <location>
        <begin position="144"/>
        <end position="164"/>
    </location>
</feature>
<feature type="transmembrane region" description="Helical" evidence="7">
    <location>
        <begin position="114"/>
        <end position="138"/>
    </location>
</feature>
<comment type="caution">
    <text evidence="8">The sequence shown here is derived from an EMBL/GenBank/DDBJ whole genome shotgun (WGS) entry which is preliminary data.</text>
</comment>
<feature type="transmembrane region" description="Helical" evidence="7">
    <location>
        <begin position="171"/>
        <end position="191"/>
    </location>
</feature>
<dbReference type="GO" id="GO:0005345">
    <property type="term" value="F:purine nucleobase transmembrane transporter activity"/>
    <property type="evidence" value="ECO:0007669"/>
    <property type="project" value="TreeGrafter"/>
</dbReference>
<evidence type="ECO:0000256" key="5">
    <source>
        <dbReference type="ARBA" id="ARBA00022989"/>
    </source>
</evidence>
<evidence type="ECO:0000256" key="4">
    <source>
        <dbReference type="ARBA" id="ARBA00022692"/>
    </source>
</evidence>
<proteinExistence type="inferred from homology"/>
<dbReference type="AlphaFoldDB" id="A0AA36I6L9"/>
<accession>A0AA36I6L9</accession>